<reference evidence="3" key="1">
    <citation type="journal article" date="2012" name="Proc. Natl. Acad. Sci. U.S.A.">
        <title>Antigenic diversity is generated by distinct evolutionary mechanisms in African trypanosome species.</title>
        <authorList>
            <person name="Jackson A.P."/>
            <person name="Berry A."/>
            <person name="Aslett M."/>
            <person name="Allison H.C."/>
            <person name="Burton P."/>
            <person name="Vavrova-Anderson J."/>
            <person name="Brown R."/>
            <person name="Browne H."/>
            <person name="Corton N."/>
            <person name="Hauser H."/>
            <person name="Gamble J."/>
            <person name="Gilderthorp R."/>
            <person name="Marcello L."/>
            <person name="McQuillan J."/>
            <person name="Otto T.D."/>
            <person name="Quail M.A."/>
            <person name="Sanders M.J."/>
            <person name="van Tonder A."/>
            <person name="Ginger M.L."/>
            <person name="Field M.C."/>
            <person name="Barry J.D."/>
            <person name="Hertz-Fowler C."/>
            <person name="Berriman M."/>
        </authorList>
    </citation>
    <scope>NUCLEOTIDE SEQUENCE</scope>
    <source>
        <strain evidence="3">IL3000</strain>
    </source>
</reference>
<sequence>MFKLKLNRKQQLQIAVPATVMFVLLTFALLGVKIFGSTKPEERHLMHMDFNPLQRCNTPLDSVLGYASEIPAISNCHRHWTSESDAYAAMGYPDDVVKGKPYSSLRQYVYTGSCWNADEFVNRYIFLTRAIMAYFGGGKHEDYWSSLTFFGSSGMHRKYQRIDLMNGMTVKTLKGRKKHAPRVGDIVVWKRDFQRYFERGHVAVVVKVEGDAAAAGGETRLAELQKEQQHPLLVYIAEQNFDNKHWMGRNFSRVLKFSWKSGNQAVIEDPDGPPIKGHARVGKLLYHNEEF</sequence>
<keyword evidence="1" id="KW-0812">Transmembrane</keyword>
<dbReference type="PANTHER" id="PTHR30094:SF14">
    <property type="entry name" value="D-ALANYL-GLYCYL ENDOPEPTIDASE-LIKE PROTEIN"/>
    <property type="match status" value="1"/>
</dbReference>
<dbReference type="InterPro" id="IPR038765">
    <property type="entry name" value="Papain-like_cys_pep_sf"/>
</dbReference>
<dbReference type="Gene3D" id="3.90.1720.10">
    <property type="entry name" value="endopeptidase domain like (from Nostoc punctiforme)"/>
    <property type="match status" value="1"/>
</dbReference>
<evidence type="ECO:0000313" key="3">
    <source>
        <dbReference type="EMBL" id="CCC89675.1"/>
    </source>
</evidence>
<organism evidence="3">
    <name type="scientific">Trypanosoma congolense (strain IL3000)</name>
    <dbReference type="NCBI Taxonomy" id="1068625"/>
    <lineage>
        <taxon>Eukaryota</taxon>
        <taxon>Discoba</taxon>
        <taxon>Euglenozoa</taxon>
        <taxon>Kinetoplastea</taxon>
        <taxon>Metakinetoplastina</taxon>
        <taxon>Trypanosomatida</taxon>
        <taxon>Trypanosomatidae</taxon>
        <taxon>Trypanosoma</taxon>
        <taxon>Nannomonas</taxon>
    </lineage>
</organism>
<dbReference type="EMBL" id="HE575316">
    <property type="protein sequence ID" value="CCC89675.1"/>
    <property type="molecule type" value="Genomic_DNA"/>
</dbReference>
<dbReference type="Pfam" id="PF05257">
    <property type="entry name" value="CHAP"/>
    <property type="match status" value="1"/>
</dbReference>
<gene>
    <name evidence="3" type="ORF">TCIL3000_3_1000</name>
</gene>
<dbReference type="InterPro" id="IPR051705">
    <property type="entry name" value="Gsp_Synthetase/Amidase"/>
</dbReference>
<keyword evidence="1" id="KW-0472">Membrane</keyword>
<keyword evidence="1" id="KW-1133">Transmembrane helix</keyword>
<dbReference type="InterPro" id="IPR007921">
    <property type="entry name" value="CHAP_dom"/>
</dbReference>
<dbReference type="AlphaFoldDB" id="G0UJX0"/>
<dbReference type="PANTHER" id="PTHR30094">
    <property type="entry name" value="BIFUNCTIONAL GLUTATHIONYLSPERMIDINE SYNTHETASE/AMIDASE-RELATED"/>
    <property type="match status" value="1"/>
</dbReference>
<feature type="transmembrane region" description="Helical" evidence="1">
    <location>
        <begin position="12"/>
        <end position="36"/>
    </location>
</feature>
<dbReference type="GO" id="GO:0016874">
    <property type="term" value="F:ligase activity"/>
    <property type="evidence" value="ECO:0007669"/>
    <property type="project" value="TreeGrafter"/>
</dbReference>
<feature type="domain" description="Peptidase C51" evidence="2">
    <location>
        <begin position="160"/>
        <end position="211"/>
    </location>
</feature>
<protein>
    <recommendedName>
        <fullName evidence="2">Peptidase C51 domain-containing protein</fullName>
    </recommendedName>
</protein>
<name>G0UJX0_TRYCI</name>
<dbReference type="SUPFAM" id="SSF54001">
    <property type="entry name" value="Cysteine proteinases"/>
    <property type="match status" value="1"/>
</dbReference>
<dbReference type="VEuPathDB" id="TriTrypDB:TcIL3000_3_1000"/>
<evidence type="ECO:0000259" key="2">
    <source>
        <dbReference type="Pfam" id="PF05257"/>
    </source>
</evidence>
<evidence type="ECO:0000256" key="1">
    <source>
        <dbReference type="SAM" id="Phobius"/>
    </source>
</evidence>
<proteinExistence type="predicted"/>
<accession>G0UJX0</accession>